<evidence type="ECO:0000256" key="2">
    <source>
        <dbReference type="ARBA" id="ARBA00022630"/>
    </source>
</evidence>
<keyword evidence="3" id="KW-0274">FAD</keyword>
<dbReference type="EMBL" id="ML180286">
    <property type="protein sequence ID" value="THU77994.1"/>
    <property type="molecule type" value="Genomic_DNA"/>
</dbReference>
<accession>A0A4S8KQI5</accession>
<protein>
    <submittedName>
        <fullName evidence="5">FAD/NAD(P)-binding domain-containing protein</fullName>
    </submittedName>
</protein>
<dbReference type="GO" id="GO:0050661">
    <property type="term" value="F:NADP binding"/>
    <property type="evidence" value="ECO:0007669"/>
    <property type="project" value="InterPro"/>
</dbReference>
<evidence type="ECO:0000256" key="1">
    <source>
        <dbReference type="ARBA" id="ARBA00009183"/>
    </source>
</evidence>
<proteinExistence type="inferred from homology"/>
<dbReference type="PANTHER" id="PTHR23023">
    <property type="entry name" value="DIMETHYLANILINE MONOOXYGENASE"/>
    <property type="match status" value="1"/>
</dbReference>
<dbReference type="Pfam" id="PF00743">
    <property type="entry name" value="FMO-like"/>
    <property type="match status" value="1"/>
</dbReference>
<organism evidence="5 6">
    <name type="scientific">Dendrothele bispora (strain CBS 962.96)</name>
    <dbReference type="NCBI Taxonomy" id="1314807"/>
    <lineage>
        <taxon>Eukaryota</taxon>
        <taxon>Fungi</taxon>
        <taxon>Dikarya</taxon>
        <taxon>Basidiomycota</taxon>
        <taxon>Agaricomycotina</taxon>
        <taxon>Agaricomycetes</taxon>
        <taxon>Agaricomycetidae</taxon>
        <taxon>Agaricales</taxon>
        <taxon>Agaricales incertae sedis</taxon>
        <taxon>Dendrothele</taxon>
    </lineage>
</organism>
<keyword evidence="6" id="KW-1185">Reference proteome</keyword>
<comment type="similarity">
    <text evidence="1">Belongs to the FMO family.</text>
</comment>
<evidence type="ECO:0000313" key="6">
    <source>
        <dbReference type="Proteomes" id="UP000297245"/>
    </source>
</evidence>
<dbReference type="Proteomes" id="UP000297245">
    <property type="component" value="Unassembled WGS sequence"/>
</dbReference>
<evidence type="ECO:0000256" key="3">
    <source>
        <dbReference type="ARBA" id="ARBA00022827"/>
    </source>
</evidence>
<dbReference type="OrthoDB" id="66881at2759"/>
<keyword evidence="2" id="KW-0285">Flavoprotein</keyword>
<reference evidence="5 6" key="1">
    <citation type="journal article" date="2019" name="Nat. Ecol. Evol.">
        <title>Megaphylogeny resolves global patterns of mushroom evolution.</title>
        <authorList>
            <person name="Varga T."/>
            <person name="Krizsan K."/>
            <person name="Foldi C."/>
            <person name="Dima B."/>
            <person name="Sanchez-Garcia M."/>
            <person name="Sanchez-Ramirez S."/>
            <person name="Szollosi G.J."/>
            <person name="Szarkandi J.G."/>
            <person name="Papp V."/>
            <person name="Albert L."/>
            <person name="Andreopoulos W."/>
            <person name="Angelini C."/>
            <person name="Antonin V."/>
            <person name="Barry K.W."/>
            <person name="Bougher N.L."/>
            <person name="Buchanan P."/>
            <person name="Buyck B."/>
            <person name="Bense V."/>
            <person name="Catcheside P."/>
            <person name="Chovatia M."/>
            <person name="Cooper J."/>
            <person name="Damon W."/>
            <person name="Desjardin D."/>
            <person name="Finy P."/>
            <person name="Geml J."/>
            <person name="Haridas S."/>
            <person name="Hughes K."/>
            <person name="Justo A."/>
            <person name="Karasinski D."/>
            <person name="Kautmanova I."/>
            <person name="Kiss B."/>
            <person name="Kocsube S."/>
            <person name="Kotiranta H."/>
            <person name="LaButti K.M."/>
            <person name="Lechner B.E."/>
            <person name="Liimatainen K."/>
            <person name="Lipzen A."/>
            <person name="Lukacs Z."/>
            <person name="Mihaltcheva S."/>
            <person name="Morgado L.N."/>
            <person name="Niskanen T."/>
            <person name="Noordeloos M.E."/>
            <person name="Ohm R.A."/>
            <person name="Ortiz-Santana B."/>
            <person name="Ovrebo C."/>
            <person name="Racz N."/>
            <person name="Riley R."/>
            <person name="Savchenko A."/>
            <person name="Shiryaev A."/>
            <person name="Soop K."/>
            <person name="Spirin V."/>
            <person name="Szebenyi C."/>
            <person name="Tomsovsky M."/>
            <person name="Tulloss R.E."/>
            <person name="Uehling J."/>
            <person name="Grigoriev I.V."/>
            <person name="Vagvolgyi C."/>
            <person name="Papp T."/>
            <person name="Martin F.M."/>
            <person name="Miettinen O."/>
            <person name="Hibbett D.S."/>
            <person name="Nagy L.G."/>
        </authorList>
    </citation>
    <scope>NUCLEOTIDE SEQUENCE [LARGE SCALE GENOMIC DNA]</scope>
    <source>
        <strain evidence="5 6">CBS 962.96</strain>
    </source>
</reference>
<evidence type="ECO:0000313" key="5">
    <source>
        <dbReference type="EMBL" id="THU77994.1"/>
    </source>
</evidence>
<dbReference type="Gene3D" id="3.50.50.60">
    <property type="entry name" value="FAD/NAD(P)-binding domain"/>
    <property type="match status" value="1"/>
</dbReference>
<evidence type="ECO:0000256" key="4">
    <source>
        <dbReference type="ARBA" id="ARBA00023002"/>
    </source>
</evidence>
<keyword evidence="4" id="KW-0560">Oxidoreductase</keyword>
<dbReference type="InterPro" id="IPR020946">
    <property type="entry name" value="Flavin_mOase-like"/>
</dbReference>
<dbReference type="GO" id="GO:0050660">
    <property type="term" value="F:flavin adenine dinucleotide binding"/>
    <property type="evidence" value="ECO:0007669"/>
    <property type="project" value="InterPro"/>
</dbReference>
<dbReference type="InterPro" id="IPR050346">
    <property type="entry name" value="FMO-like"/>
</dbReference>
<dbReference type="AlphaFoldDB" id="A0A4S8KQI5"/>
<name>A0A4S8KQI5_DENBC</name>
<dbReference type="InterPro" id="IPR036188">
    <property type="entry name" value="FAD/NAD-bd_sf"/>
</dbReference>
<gene>
    <name evidence="5" type="ORF">K435DRAFT_811948</name>
</gene>
<dbReference type="GO" id="GO:0004499">
    <property type="term" value="F:N,N-dimethylaniline monooxygenase activity"/>
    <property type="evidence" value="ECO:0007669"/>
    <property type="project" value="InterPro"/>
</dbReference>
<sequence length="257" mass="29558">MQTPELPVRPKRILIIGGGPAGLVTLRNFIELGTFERVELVERRDDVGNVLLEFLSYHGFPFPPPAEYDRENRQYQPFPTLTEMHNYLKAFAKPFIEDGRLRLGKEVVKVEERPLPNDSRDVKDKWRVVLRDWANPIDPDKEVEELWDAVVVCVGWYDNPIWPETQGLDEVREKGLAKHAKGWRGPEGWEGKRTLVIGNANSSNDIAAQLAAYVSTSSPIYRSIRRPNFPGFVTLPDERIEGVQPPVKRYTLLRRPY</sequence>
<dbReference type="SUPFAM" id="SSF51905">
    <property type="entry name" value="FAD/NAD(P)-binding domain"/>
    <property type="match status" value="1"/>
</dbReference>